<dbReference type="EMBL" id="CAMXCT010005890">
    <property type="protein sequence ID" value="CAI4013491.1"/>
    <property type="molecule type" value="Genomic_DNA"/>
</dbReference>
<accession>A0A9P1DNR2</accession>
<reference evidence="2 3" key="2">
    <citation type="submission" date="2024-05" db="EMBL/GenBank/DDBJ databases">
        <authorList>
            <person name="Chen Y."/>
            <person name="Shah S."/>
            <person name="Dougan E. K."/>
            <person name="Thang M."/>
            <person name="Chan C."/>
        </authorList>
    </citation>
    <scope>NUCLEOTIDE SEQUENCE [LARGE SCALE GENOMIC DNA]</scope>
</reference>
<name>A0A9P1DNR2_9DINO</name>
<proteinExistence type="predicted"/>
<organism evidence="1">
    <name type="scientific">Cladocopium goreaui</name>
    <dbReference type="NCBI Taxonomy" id="2562237"/>
    <lineage>
        <taxon>Eukaryota</taxon>
        <taxon>Sar</taxon>
        <taxon>Alveolata</taxon>
        <taxon>Dinophyceae</taxon>
        <taxon>Suessiales</taxon>
        <taxon>Symbiodiniaceae</taxon>
        <taxon>Cladocopium</taxon>
    </lineage>
</organism>
<evidence type="ECO:0000313" key="1">
    <source>
        <dbReference type="EMBL" id="CAI4013491.1"/>
    </source>
</evidence>
<evidence type="ECO:0000313" key="3">
    <source>
        <dbReference type="Proteomes" id="UP001152797"/>
    </source>
</evidence>
<reference evidence="1" key="1">
    <citation type="submission" date="2022-10" db="EMBL/GenBank/DDBJ databases">
        <authorList>
            <person name="Chen Y."/>
            <person name="Dougan E. K."/>
            <person name="Chan C."/>
            <person name="Rhodes N."/>
            <person name="Thang M."/>
        </authorList>
    </citation>
    <scope>NUCLEOTIDE SEQUENCE</scope>
</reference>
<dbReference type="EMBL" id="CAMXCT030005890">
    <property type="protein sequence ID" value="CAL4800803.1"/>
    <property type="molecule type" value="Genomic_DNA"/>
</dbReference>
<dbReference type="AlphaFoldDB" id="A0A9P1DNR2"/>
<dbReference type="Proteomes" id="UP001152797">
    <property type="component" value="Unassembled WGS sequence"/>
</dbReference>
<protein>
    <submittedName>
        <fullName evidence="1">Uncharacterized protein</fullName>
    </submittedName>
</protein>
<sequence length="872" mass="97369">MSQDAGFGFGCSVCCVFQHLVSNGTVLGNAPRPVPTPARRRCDDFKDNFAAFAVTRRLKSVWLRRHHDSKKHQEAIRFLEGHITEDDLSVAPSLQDFASALSNMKKGQSMRNGGVPSDTTSLMQWCISESLLQVWRSKLAKATTLCLVRDERKGKLLIRFRACDGCLELCSGTLGCVRMTGGGAEDIVTATAKALRIFCTENYLPPRMGNRLSQQGGFDRKLFKHLRSIVHILTTDSHPAELLASNIMKGSRRSADEQHNREAFLPNVVLVGRDEIFDDTIRLSASPAQKIFNSHIFSRWFEEAVLEQTGVPQVTSLSAAKHRFASYAKPLGRILLHLKIFFRLLHRIAGMRDDADWARTWLANISSHKLLLLALAADGADTLMQLCRFLDTESTDPAALNQEIGHFLDELHLLFRLGKAWEVEGYAKHVLGILKSGSLYALTAGQGRLLALQPGAQDKALKDFLPWLKLCEATVRAEFPHFEVFNSMMVFNLNDNGTQAPTTTSQTSQCLRRIALALDLDPGGLKHEWEALRPIALSQKRTSQMDNRDAWKLAFSHTQKSSALKKKYHLDNLPKALQAYTCQVWSKALAKLTGALILDALDRNRLIQRLAGPEDTTPLSDKASKELALQKKRKFDKAVMASQNGYLLPEDEGPEPFAKAAAQREVQAQQDQKRIEAQAARTSNCKRLCEAQLWNWRSLGARKAWCSGLAPDRGFCYPLQLVQDPRQASVFIADSDVISEKIYLLAMAQGGCVLSKAVLHGKPGLKMEYQGQVFRRLGQQHVGVHCSKAFRDEHPAFVKVLAWVLQKGGWRKLKETSLDKKKSITLLALQDPDAKQLKSKSWKTFVDKSAFAQYLTAKCEVKEKSFPVASAL</sequence>
<gene>
    <name evidence="1" type="ORF">C1SCF055_LOCUS38453</name>
</gene>
<dbReference type="OrthoDB" id="439726at2759"/>
<evidence type="ECO:0000313" key="2">
    <source>
        <dbReference type="EMBL" id="CAL4800803.1"/>
    </source>
</evidence>
<dbReference type="EMBL" id="CAMXCT020005890">
    <property type="protein sequence ID" value="CAL1166866.1"/>
    <property type="molecule type" value="Genomic_DNA"/>
</dbReference>
<comment type="caution">
    <text evidence="1">The sequence shown here is derived from an EMBL/GenBank/DDBJ whole genome shotgun (WGS) entry which is preliminary data.</text>
</comment>
<keyword evidence="3" id="KW-1185">Reference proteome</keyword>